<evidence type="ECO:0000313" key="8">
    <source>
        <dbReference type="EMBL" id="MDQ0514249.1"/>
    </source>
</evidence>
<keyword evidence="9" id="KW-1185">Reference proteome</keyword>
<dbReference type="SUPFAM" id="SSF161098">
    <property type="entry name" value="MetI-like"/>
    <property type="match status" value="1"/>
</dbReference>
<feature type="transmembrane region" description="Helical" evidence="7">
    <location>
        <begin position="73"/>
        <end position="98"/>
    </location>
</feature>
<evidence type="ECO:0000256" key="1">
    <source>
        <dbReference type="ARBA" id="ARBA00004651"/>
    </source>
</evidence>
<evidence type="ECO:0000256" key="2">
    <source>
        <dbReference type="ARBA" id="ARBA00022448"/>
    </source>
</evidence>
<reference evidence="8" key="1">
    <citation type="submission" date="2023-07" db="EMBL/GenBank/DDBJ databases">
        <title>Genomic Encyclopedia of Type Strains, Phase IV (KMG-IV): sequencing the most valuable type-strain genomes for metagenomic binning, comparative biology and taxonomic classification.</title>
        <authorList>
            <person name="Goeker M."/>
        </authorList>
    </citation>
    <scope>NUCLEOTIDE SEQUENCE [LARGE SCALE GENOMIC DNA]</scope>
    <source>
        <strain evidence="8">DSM 21204</strain>
    </source>
</reference>
<evidence type="ECO:0000256" key="3">
    <source>
        <dbReference type="ARBA" id="ARBA00022475"/>
    </source>
</evidence>
<evidence type="ECO:0000256" key="5">
    <source>
        <dbReference type="ARBA" id="ARBA00022989"/>
    </source>
</evidence>
<name>A0ABU0LZX5_9BACT</name>
<sequence>MKSKIKPWFTANKIKPWLWMTPIFLMTMMFLVVPFFTGITEAFKVTEIFDRVNFTIGIKNFETVIGDRDFNNAFYYSNIILFLGVPLGFGLSLILAFLLNSFFNKIFRSVVVGILFSQFFISGFAIGIAFIYLFDTEKAAFNLIFGTRTNFTEGNNNLIVLVVFHLWRIWPFNTVIFLFHFTAQKKKYTALMNIDRLTFADKVQNIYFQKIRTTLILLMYINILQALLLNPVAIYTESTLRVNNVSTFSYYIYYYLKISPEPLFGRVGAASVLTLSYLLLITFISIAIYYLAKYRRQINQGIQQLVNKIKLLNLSRRQ</sequence>
<feature type="transmembrane region" description="Helical" evidence="7">
    <location>
        <begin position="16"/>
        <end position="36"/>
    </location>
</feature>
<feature type="transmembrane region" description="Helical" evidence="7">
    <location>
        <begin position="158"/>
        <end position="179"/>
    </location>
</feature>
<dbReference type="Gene3D" id="1.10.3720.10">
    <property type="entry name" value="MetI-like"/>
    <property type="match status" value="1"/>
</dbReference>
<keyword evidence="4 7" id="KW-0812">Transmembrane</keyword>
<dbReference type="EMBL" id="JAUSWO010000001">
    <property type="protein sequence ID" value="MDQ0514249.1"/>
    <property type="molecule type" value="Genomic_DNA"/>
</dbReference>
<dbReference type="InterPro" id="IPR035906">
    <property type="entry name" value="MetI-like_sf"/>
</dbReference>
<keyword evidence="8" id="KW-0762">Sugar transport</keyword>
<dbReference type="PANTHER" id="PTHR30193">
    <property type="entry name" value="ABC TRANSPORTER PERMEASE PROTEIN"/>
    <property type="match status" value="1"/>
</dbReference>
<dbReference type="InterPro" id="IPR051393">
    <property type="entry name" value="ABC_transporter_permease"/>
</dbReference>
<keyword evidence="2" id="KW-0813">Transport</keyword>
<evidence type="ECO:0000256" key="4">
    <source>
        <dbReference type="ARBA" id="ARBA00022692"/>
    </source>
</evidence>
<evidence type="ECO:0000313" key="9">
    <source>
        <dbReference type="Proteomes" id="UP001240643"/>
    </source>
</evidence>
<organism evidence="8 9">
    <name type="scientific">Mycoplasmoides fastidiosum</name>
    <dbReference type="NCBI Taxonomy" id="92758"/>
    <lineage>
        <taxon>Bacteria</taxon>
        <taxon>Bacillati</taxon>
        <taxon>Mycoplasmatota</taxon>
        <taxon>Mycoplasmoidales</taxon>
        <taxon>Mycoplasmoidaceae</taxon>
        <taxon>Mycoplasmoides</taxon>
    </lineage>
</organism>
<feature type="transmembrane region" description="Helical" evidence="7">
    <location>
        <begin position="215"/>
        <end position="235"/>
    </location>
</feature>
<proteinExistence type="predicted"/>
<keyword evidence="6 7" id="KW-0472">Membrane</keyword>
<comment type="caution">
    <text evidence="8">The sequence shown here is derived from an EMBL/GenBank/DDBJ whole genome shotgun (WGS) entry which is preliminary data.</text>
</comment>
<feature type="transmembrane region" description="Helical" evidence="7">
    <location>
        <begin position="110"/>
        <end position="134"/>
    </location>
</feature>
<gene>
    <name evidence="8" type="ORF">J2Z62_000687</name>
</gene>
<keyword evidence="3" id="KW-1003">Cell membrane</keyword>
<evidence type="ECO:0000256" key="7">
    <source>
        <dbReference type="SAM" id="Phobius"/>
    </source>
</evidence>
<accession>A0ABU0LZX5</accession>
<dbReference type="Proteomes" id="UP001240643">
    <property type="component" value="Unassembled WGS sequence"/>
</dbReference>
<keyword evidence="5 7" id="KW-1133">Transmembrane helix</keyword>
<dbReference type="PANTHER" id="PTHR30193:SF37">
    <property type="entry name" value="INNER MEMBRANE ABC TRANSPORTER PERMEASE PROTEIN YCJO"/>
    <property type="match status" value="1"/>
</dbReference>
<protein>
    <submittedName>
        <fullName evidence="8">Multiple sugar transport system permease protein</fullName>
    </submittedName>
</protein>
<dbReference type="RefSeq" id="WP_256547062.1">
    <property type="nucleotide sequence ID" value="NZ_CP101809.1"/>
</dbReference>
<feature type="transmembrane region" description="Helical" evidence="7">
    <location>
        <begin position="269"/>
        <end position="292"/>
    </location>
</feature>
<evidence type="ECO:0000256" key="6">
    <source>
        <dbReference type="ARBA" id="ARBA00023136"/>
    </source>
</evidence>
<comment type="subcellular location">
    <subcellularLocation>
        <location evidence="1">Cell membrane</location>
        <topology evidence="1">Multi-pass membrane protein</topology>
    </subcellularLocation>
</comment>